<proteinExistence type="predicted"/>
<evidence type="ECO:0000313" key="1">
    <source>
        <dbReference type="EMBL" id="KAG6954636.1"/>
    </source>
</evidence>
<sequence>MALQPGPQCRLGGSLKGGTGGLSVAILYCPRGRHKSQPMYGTPWTKTRFVPFSDHEACSEALALCRSCFKYE</sequence>
<gene>
    <name evidence="1" type="ORF">JG688_00012256</name>
</gene>
<comment type="caution">
    <text evidence="1">The sequence shown here is derived from an EMBL/GenBank/DDBJ whole genome shotgun (WGS) entry which is preliminary data.</text>
</comment>
<evidence type="ECO:0000313" key="2">
    <source>
        <dbReference type="Proteomes" id="UP000709295"/>
    </source>
</evidence>
<dbReference type="AlphaFoldDB" id="A0A8J5M4R4"/>
<accession>A0A8J5M4R4</accession>
<organism evidence="1 2">
    <name type="scientific">Phytophthora aleatoria</name>
    <dbReference type="NCBI Taxonomy" id="2496075"/>
    <lineage>
        <taxon>Eukaryota</taxon>
        <taxon>Sar</taxon>
        <taxon>Stramenopiles</taxon>
        <taxon>Oomycota</taxon>
        <taxon>Peronosporomycetes</taxon>
        <taxon>Peronosporales</taxon>
        <taxon>Peronosporaceae</taxon>
        <taxon>Phytophthora</taxon>
    </lineage>
</organism>
<reference evidence="1" key="1">
    <citation type="submission" date="2021-01" db="EMBL/GenBank/DDBJ databases">
        <title>Phytophthora aleatoria, a newly-described species from Pinus radiata is distinct from Phytophthora cactorum isolates based on comparative genomics.</title>
        <authorList>
            <person name="Mcdougal R."/>
            <person name="Panda P."/>
            <person name="Williams N."/>
            <person name="Studholme D.J."/>
        </authorList>
    </citation>
    <scope>NUCLEOTIDE SEQUENCE</scope>
    <source>
        <strain evidence="1">NZFS 4037</strain>
    </source>
</reference>
<dbReference type="EMBL" id="JAENGY010000930">
    <property type="protein sequence ID" value="KAG6954636.1"/>
    <property type="molecule type" value="Genomic_DNA"/>
</dbReference>
<keyword evidence="2" id="KW-1185">Reference proteome</keyword>
<protein>
    <submittedName>
        <fullName evidence="1">Uncharacterized protein</fullName>
    </submittedName>
</protein>
<name>A0A8J5M4R4_9STRA</name>
<dbReference type="Proteomes" id="UP000709295">
    <property type="component" value="Unassembled WGS sequence"/>
</dbReference>